<evidence type="ECO:0000256" key="2">
    <source>
        <dbReference type="SAM" id="Phobius"/>
    </source>
</evidence>
<dbReference type="Pfam" id="PF01469">
    <property type="entry name" value="Pentapeptide_2"/>
    <property type="match status" value="2"/>
</dbReference>
<feature type="transmembrane region" description="Helical" evidence="2">
    <location>
        <begin position="12"/>
        <end position="32"/>
    </location>
</feature>
<dbReference type="AlphaFoldDB" id="A0A2P6RIH5"/>
<dbReference type="Proteomes" id="UP000238479">
    <property type="component" value="Chromosome 2"/>
</dbReference>
<keyword evidence="2" id="KW-0812">Transmembrane</keyword>
<feature type="transmembrane region" description="Helical" evidence="2">
    <location>
        <begin position="146"/>
        <end position="170"/>
    </location>
</feature>
<name>A0A2P6RIH5_ROSCH</name>
<dbReference type="InterPro" id="IPR040283">
    <property type="entry name" value="DDB_G0292058-like"/>
</dbReference>
<evidence type="ECO:0000313" key="3">
    <source>
        <dbReference type="EMBL" id="PRQ46242.1"/>
    </source>
</evidence>
<dbReference type="OrthoDB" id="1937321at2759"/>
<comment type="caution">
    <text evidence="3">The sequence shown here is derived from an EMBL/GenBank/DDBJ whole genome shotgun (WGS) entry which is preliminary data.</text>
</comment>
<reference evidence="3 4" key="1">
    <citation type="journal article" date="2018" name="Nat. Genet.">
        <title>The Rosa genome provides new insights in the design of modern roses.</title>
        <authorList>
            <person name="Bendahmane M."/>
        </authorList>
    </citation>
    <scope>NUCLEOTIDE SEQUENCE [LARGE SCALE GENOMIC DNA]</scope>
    <source>
        <strain evidence="4">cv. Old Blush</strain>
    </source>
</reference>
<keyword evidence="2" id="KW-0472">Membrane</keyword>
<organism evidence="3 4">
    <name type="scientific">Rosa chinensis</name>
    <name type="common">China rose</name>
    <dbReference type="NCBI Taxonomy" id="74649"/>
    <lineage>
        <taxon>Eukaryota</taxon>
        <taxon>Viridiplantae</taxon>
        <taxon>Streptophyta</taxon>
        <taxon>Embryophyta</taxon>
        <taxon>Tracheophyta</taxon>
        <taxon>Spermatophyta</taxon>
        <taxon>Magnoliopsida</taxon>
        <taxon>eudicotyledons</taxon>
        <taxon>Gunneridae</taxon>
        <taxon>Pentapetalae</taxon>
        <taxon>rosids</taxon>
        <taxon>fabids</taxon>
        <taxon>Rosales</taxon>
        <taxon>Rosaceae</taxon>
        <taxon>Rosoideae</taxon>
        <taxon>Rosoideae incertae sedis</taxon>
        <taxon>Rosa</taxon>
    </lineage>
</organism>
<evidence type="ECO:0000256" key="1">
    <source>
        <dbReference type="SAM" id="MobiDB-lite"/>
    </source>
</evidence>
<dbReference type="InterPro" id="IPR002989">
    <property type="entry name" value="Mycobac_pentapep"/>
</dbReference>
<feature type="region of interest" description="Disordered" evidence="1">
    <location>
        <begin position="566"/>
        <end position="608"/>
    </location>
</feature>
<dbReference type="GO" id="GO:0009506">
    <property type="term" value="C:plasmodesma"/>
    <property type="evidence" value="ECO:0007669"/>
    <property type="project" value="TreeGrafter"/>
</dbReference>
<evidence type="ECO:0000313" key="4">
    <source>
        <dbReference type="Proteomes" id="UP000238479"/>
    </source>
</evidence>
<feature type="transmembrane region" description="Helical" evidence="2">
    <location>
        <begin position="259"/>
        <end position="278"/>
    </location>
</feature>
<keyword evidence="2" id="KW-1133">Transmembrane helix</keyword>
<feature type="transmembrane region" description="Helical" evidence="2">
    <location>
        <begin position="497"/>
        <end position="520"/>
    </location>
</feature>
<dbReference type="PANTHER" id="PTHR31414:SF15">
    <property type="entry name" value="PLASMA MEMBRANE FUSION PROTEIN"/>
    <property type="match status" value="1"/>
</dbReference>
<dbReference type="Gramene" id="PRQ46242">
    <property type="protein sequence ID" value="PRQ46242"/>
    <property type="gene ID" value="RchiOBHm_Chr2g0086921"/>
</dbReference>
<feature type="transmembrane region" description="Helical" evidence="2">
    <location>
        <begin position="285"/>
        <end position="311"/>
    </location>
</feature>
<sequence length="608" mass="67784">MFFGIRSPILSKHLVLFVIITISFVFVVSAFAESYHLSHTIRLTGGEQINDGGLITWGRRRSLEENETLVLAKERTRRKDPLNRFKKYTGGWNITERHYWASVGFTAAPFFVAAILWFVICGLSLCLICICYCCRKKEPYGYSRTAYCLSLVTLIIFTLMAIAGCVVLYMGQGLFYDSTRKTLDYLVKEADETAQNLRNVSDSLSAAKKIGLDAIVPPTDIQNQIDEGMGTIQYVSNFLSETTDKTARKSNQVLTDLKLALMVFSAVMLLLVFIGFALSMCGMRFLVYCLVIVGWILVTCAFILCGTFLLIHNAFGDACVSMDEWIQKHPTAHTALDDLLPCVDKNVSQSMLERTKMATYFAVEAVNRVITDGANLDPSDSPLNYNQSGPLLPPVCNPFNEDKTDRKCVPGEVELQQAQEVWQKYVCKVSSPTGQCVSPGRLTPTHFDQMSAFVNVSNALYRYSPFFADLADCTFAKDTFSDISKQHCPGLRLHSKWIYIGLLMVALAVMLSMIFWVIYCRERRHRLYTKKCDSLHYDSLNYGSANHGSRNFGSANHGSRNFGSANHGSRNFGSANHGNRNFGSANHGSRNFGSGNHGSRNFGSANTG</sequence>
<dbReference type="GO" id="GO:0005886">
    <property type="term" value="C:plasma membrane"/>
    <property type="evidence" value="ECO:0007669"/>
    <property type="project" value="TreeGrafter"/>
</dbReference>
<accession>A0A2P6RIH5</accession>
<keyword evidence="4" id="KW-1185">Reference proteome</keyword>
<gene>
    <name evidence="3" type="ORF">RchiOBHm_Chr2g0086921</name>
</gene>
<proteinExistence type="predicted"/>
<dbReference type="EMBL" id="PDCK01000040">
    <property type="protein sequence ID" value="PRQ46242.1"/>
    <property type="molecule type" value="Genomic_DNA"/>
</dbReference>
<protein>
    <submittedName>
        <fullName evidence="3">Putative mycobacterial pentapeptide</fullName>
    </submittedName>
</protein>
<dbReference type="PANTHER" id="PTHR31414">
    <property type="entry name" value="TRANSMEMBRANE PROTEIN DDB_G0292058"/>
    <property type="match status" value="1"/>
</dbReference>
<feature type="transmembrane region" description="Helical" evidence="2">
    <location>
        <begin position="110"/>
        <end position="134"/>
    </location>
</feature>